<accession>A0A507AMZ7</accession>
<dbReference type="InterPro" id="IPR052761">
    <property type="entry name" value="Fungal_Detox/Toxin_TFs"/>
</dbReference>
<name>A0A507AMZ7_9PEZI</name>
<gene>
    <name evidence="4" type="ORF">E0L32_009836</name>
</gene>
<dbReference type="GeneID" id="41977283"/>
<dbReference type="RefSeq" id="XP_030990358.1">
    <property type="nucleotide sequence ID" value="XM_031144843.1"/>
</dbReference>
<dbReference type="Proteomes" id="UP000319257">
    <property type="component" value="Unassembled WGS sequence"/>
</dbReference>
<dbReference type="InterPro" id="IPR007219">
    <property type="entry name" value="XnlR_reg_dom"/>
</dbReference>
<dbReference type="PANTHER" id="PTHR47425:SF2">
    <property type="entry name" value="FARB-RELATED"/>
    <property type="match status" value="1"/>
</dbReference>
<dbReference type="EMBL" id="SKBQ01000075">
    <property type="protein sequence ID" value="TPX08647.1"/>
    <property type="molecule type" value="Genomic_DNA"/>
</dbReference>
<feature type="region of interest" description="Disordered" evidence="2">
    <location>
        <begin position="1"/>
        <end position="57"/>
    </location>
</feature>
<dbReference type="Pfam" id="PF04082">
    <property type="entry name" value="Fungal_trans"/>
    <property type="match status" value="1"/>
</dbReference>
<feature type="region of interest" description="Disordered" evidence="2">
    <location>
        <begin position="69"/>
        <end position="102"/>
    </location>
</feature>
<evidence type="ECO:0000256" key="1">
    <source>
        <dbReference type="ARBA" id="ARBA00023242"/>
    </source>
</evidence>
<dbReference type="OrthoDB" id="5121955at2759"/>
<keyword evidence="5" id="KW-1185">Reference proteome</keyword>
<dbReference type="InParanoid" id="A0A507AMZ7"/>
<dbReference type="GO" id="GO:0008270">
    <property type="term" value="F:zinc ion binding"/>
    <property type="evidence" value="ECO:0007669"/>
    <property type="project" value="InterPro"/>
</dbReference>
<comment type="caution">
    <text evidence="4">The sequence shown here is derived from an EMBL/GenBank/DDBJ whole genome shotgun (WGS) entry which is preliminary data.</text>
</comment>
<proteinExistence type="predicted"/>
<dbReference type="GO" id="GO:0006351">
    <property type="term" value="P:DNA-templated transcription"/>
    <property type="evidence" value="ECO:0007669"/>
    <property type="project" value="InterPro"/>
</dbReference>
<dbReference type="AlphaFoldDB" id="A0A507AMZ7"/>
<evidence type="ECO:0000259" key="3">
    <source>
        <dbReference type="Pfam" id="PF04082"/>
    </source>
</evidence>
<evidence type="ECO:0000313" key="5">
    <source>
        <dbReference type="Proteomes" id="UP000319257"/>
    </source>
</evidence>
<keyword evidence="1" id="KW-0539">Nucleus</keyword>
<dbReference type="PANTHER" id="PTHR47425">
    <property type="entry name" value="FARB-RELATED"/>
    <property type="match status" value="1"/>
</dbReference>
<reference evidence="4 5" key="1">
    <citation type="submission" date="2019-06" db="EMBL/GenBank/DDBJ databases">
        <title>Draft genome sequence of the filamentous fungus Phialemoniopsis curvata isolated from diesel fuel.</title>
        <authorList>
            <person name="Varaljay V.A."/>
            <person name="Lyon W.J."/>
            <person name="Crouch A.L."/>
            <person name="Drake C.E."/>
            <person name="Hollomon J.M."/>
            <person name="Nadeau L.J."/>
            <person name="Nunn H.S."/>
            <person name="Stevenson B.S."/>
            <person name="Bojanowski C.L."/>
            <person name="Crookes-Goodson W.J."/>
        </authorList>
    </citation>
    <scope>NUCLEOTIDE SEQUENCE [LARGE SCALE GENOMIC DNA]</scope>
    <source>
        <strain evidence="4 5">D216</strain>
    </source>
</reference>
<dbReference type="GO" id="GO:0003677">
    <property type="term" value="F:DNA binding"/>
    <property type="evidence" value="ECO:0007669"/>
    <property type="project" value="InterPro"/>
</dbReference>
<protein>
    <recommendedName>
        <fullName evidence="3">Xylanolytic transcriptional activator regulatory domain-containing protein</fullName>
    </recommendedName>
</protein>
<feature type="compositionally biased region" description="Basic residues" evidence="2">
    <location>
        <begin position="13"/>
        <end position="30"/>
    </location>
</feature>
<feature type="region of interest" description="Disordered" evidence="2">
    <location>
        <begin position="116"/>
        <end position="136"/>
    </location>
</feature>
<feature type="domain" description="Xylanolytic transcriptional activator regulatory" evidence="3">
    <location>
        <begin position="248"/>
        <end position="399"/>
    </location>
</feature>
<evidence type="ECO:0000313" key="4">
    <source>
        <dbReference type="EMBL" id="TPX08647.1"/>
    </source>
</evidence>
<dbReference type="CDD" id="cd12148">
    <property type="entry name" value="fungal_TF_MHR"/>
    <property type="match status" value="1"/>
</dbReference>
<organism evidence="4 5">
    <name type="scientific">Thyridium curvatum</name>
    <dbReference type="NCBI Taxonomy" id="1093900"/>
    <lineage>
        <taxon>Eukaryota</taxon>
        <taxon>Fungi</taxon>
        <taxon>Dikarya</taxon>
        <taxon>Ascomycota</taxon>
        <taxon>Pezizomycotina</taxon>
        <taxon>Sordariomycetes</taxon>
        <taxon>Sordariomycetidae</taxon>
        <taxon>Thyridiales</taxon>
        <taxon>Thyridiaceae</taxon>
        <taxon>Thyridium</taxon>
    </lineage>
</organism>
<sequence length="754" mass="84232">MSAMVETRIERRPIKKPRACGHCHSRKVRNPAKQPHQGSDTAHSVEEEARSEQGGLAASCSIQEFSATTSDPVLDQSHASSGRHTGAAEIDQCSDGSSRDGTDSLVLSAARVEDEQLLPVPSLEDPDSDLDPATITDDSIAEQDVHLWIADEMSRGSATVVSPTESGKADGCCEVIEYHEGVTPVTIVCGALGGQVSNRLTRVKLRESTAASAKLHSGSSCLSVTDLAYLERRGVLQLPPRATCIHLLRLYFKCVYPYAPILDPVRFTQDFLSGNYSHFLMQSIFANVVPHASLTLLKEMGYHDRRSAQQGCYTKATLLYDLGEEKRQICCLQGSIMLSSLCFSYAVDKDYRYWFCNACRIGTQLGLHRQYISERLDAKTKKLFRRIWWILYSRDVLMVVSGLSNLRKFDDRFCDTVALTEDDWPDQDVPEELSLVLSATTRLQKVYLLENCKLARISTHQSCTTMASVTTGRIELIMHTGSHFLECFTVPGRTVSSSDIQSLENEIISWKKQLDPVLCIRIHEWTVDNIWVLILLATSYRLEAVFYRRARDHFRRMDEDPAMTAQLHQKQENAMFELSSIIQRASLHKVLGLAPLSFMTCASTILAMRIETALDPATSSKRRFSARIQIAAEIEYLREACQHWVSLSWTLRMFEVAISRKGLDINDDTSAASAGRARRTPASRDVACGIRRQEQEDLALAGLNESGLASNDIFNIQNDCIDVDLGGDRDEFFGGLPMTGNYDWIEDLLAPNST</sequence>
<feature type="compositionally biased region" description="Polar residues" evidence="2">
    <location>
        <begin position="69"/>
        <end position="83"/>
    </location>
</feature>
<evidence type="ECO:0000256" key="2">
    <source>
        <dbReference type="SAM" id="MobiDB-lite"/>
    </source>
</evidence>